<dbReference type="EMBL" id="CP014924">
    <property type="protein sequence ID" value="ANZ66054.1"/>
    <property type="molecule type" value="Genomic_DNA"/>
</dbReference>
<evidence type="ECO:0000313" key="2">
    <source>
        <dbReference type="EMBL" id="ANZ66054.1"/>
    </source>
</evidence>
<name>A0A1B2IVG9_9LACO</name>
<accession>A0A1B2IVG9</accession>
<sequence length="288" mass="33172">MVNKMNVERFINARKALGMSQAELCEGICTQATLSKFESSGRTPAVRILVQLCARLGLKLDDVFPINQPAKLEVHHILDTAEFKLITSEYESPLADLDGISFDHLSDEGKMQYFFIKGYLTALTDEPISDSLYYFNMILNDLDNEHRTIYSQLAYTGSGVAYSRNNENEKAEFYFQKVFDDLQKLLLNSNKAIWRALNMIYYTAEYYNRIGDYKTSDGLLNYGYDVCSDKRVTYYIAKICFLRAQNLKARNGDEAQIIEELNDAKAFSRLNHNYKLIEKIESFEEQSV</sequence>
<dbReference type="Proteomes" id="UP000093267">
    <property type="component" value="Chromosome"/>
</dbReference>
<dbReference type="AlphaFoldDB" id="A0A1B2IVG9"/>
<keyword evidence="3" id="KW-1185">Reference proteome</keyword>
<dbReference type="SMART" id="SM00530">
    <property type="entry name" value="HTH_XRE"/>
    <property type="match status" value="1"/>
</dbReference>
<dbReference type="CDD" id="cd00093">
    <property type="entry name" value="HTH_XRE"/>
    <property type="match status" value="1"/>
</dbReference>
<dbReference type="GO" id="GO:0003677">
    <property type="term" value="F:DNA binding"/>
    <property type="evidence" value="ECO:0007669"/>
    <property type="project" value="InterPro"/>
</dbReference>
<dbReference type="RefSeq" id="WP_056987462.1">
    <property type="nucleotide sequence ID" value="NZ_CP014912.1"/>
</dbReference>
<dbReference type="KEGG" id="lpd:AYR62_00840"/>
<dbReference type="Gene3D" id="1.25.40.10">
    <property type="entry name" value="Tetratricopeptide repeat domain"/>
    <property type="match status" value="1"/>
</dbReference>
<dbReference type="InterPro" id="IPR011990">
    <property type="entry name" value="TPR-like_helical_dom_sf"/>
</dbReference>
<dbReference type="SUPFAM" id="SSF47413">
    <property type="entry name" value="lambda repressor-like DNA-binding domains"/>
    <property type="match status" value="1"/>
</dbReference>
<protein>
    <recommendedName>
        <fullName evidence="1">HTH cro/C1-type domain-containing protein</fullName>
    </recommendedName>
</protein>
<feature type="domain" description="HTH cro/C1-type" evidence="1">
    <location>
        <begin position="10"/>
        <end position="63"/>
    </location>
</feature>
<dbReference type="InterPro" id="IPR001387">
    <property type="entry name" value="Cro/C1-type_HTH"/>
</dbReference>
<proteinExistence type="predicted"/>
<dbReference type="Pfam" id="PF01381">
    <property type="entry name" value="HTH_3"/>
    <property type="match status" value="1"/>
</dbReference>
<evidence type="ECO:0000313" key="3">
    <source>
        <dbReference type="Proteomes" id="UP000093267"/>
    </source>
</evidence>
<evidence type="ECO:0000259" key="1">
    <source>
        <dbReference type="PROSITE" id="PS50943"/>
    </source>
</evidence>
<reference evidence="2 3" key="1">
    <citation type="submission" date="2016-03" db="EMBL/GenBank/DDBJ databases">
        <title>Pediococcus and Lactobacillus from brewery environment - whole genome sequencing and assembly.</title>
        <authorList>
            <person name="Behr J."/>
            <person name="Geissler A.J."/>
            <person name="Vogel R.F."/>
        </authorList>
    </citation>
    <scope>NUCLEOTIDE SEQUENCE [LARGE SCALE GENOMIC DNA]</scope>
    <source>
        <strain evidence="2 3">TMW 1.1995</strain>
    </source>
</reference>
<dbReference type="PROSITE" id="PS50943">
    <property type="entry name" value="HTH_CROC1"/>
    <property type="match status" value="1"/>
</dbReference>
<gene>
    <name evidence="2" type="ORF">AYR63_02095</name>
</gene>
<organism evidence="2 3">
    <name type="scientific">Secundilactobacillus paracollinoides</name>
    <dbReference type="NCBI Taxonomy" id="240427"/>
    <lineage>
        <taxon>Bacteria</taxon>
        <taxon>Bacillati</taxon>
        <taxon>Bacillota</taxon>
        <taxon>Bacilli</taxon>
        <taxon>Lactobacillales</taxon>
        <taxon>Lactobacillaceae</taxon>
        <taxon>Secundilactobacillus</taxon>
    </lineage>
</organism>
<dbReference type="OrthoDB" id="1150409at2"/>
<dbReference type="InterPro" id="IPR010982">
    <property type="entry name" value="Lambda_DNA-bd_dom_sf"/>
</dbReference>